<sequence>METNHIDFCYGKLFKSSFDRMKENIIVITTKLEKIFPCGLFDVMEHLPIHLVQEVRLGGPVQTRLIGHASTHALEKLSRLESVIGLPKLKFEKDHVKRESIYYITPIHNDHGDTIQAKSTTLVDKGNIPREWRHNAYYPENFILGKPDDKIQTRSSIRKQASLDLV</sequence>
<dbReference type="InterPro" id="IPR025452">
    <property type="entry name" value="DUF4218"/>
</dbReference>
<dbReference type="Proteomes" id="UP000004994">
    <property type="component" value="Chromosome 12"/>
</dbReference>
<keyword evidence="3" id="KW-1185">Reference proteome</keyword>
<evidence type="ECO:0000259" key="1">
    <source>
        <dbReference type="Pfam" id="PF13960"/>
    </source>
</evidence>
<protein>
    <recommendedName>
        <fullName evidence="1">DUF4218 domain-containing protein</fullName>
    </recommendedName>
</protein>
<evidence type="ECO:0000313" key="2">
    <source>
        <dbReference type="EnsemblPlants" id="Solyc12g036723.1.1"/>
    </source>
</evidence>
<dbReference type="Gramene" id="Solyc12g036723.1.1">
    <property type="protein sequence ID" value="Solyc12g036723.1.1"/>
    <property type="gene ID" value="Solyc12g036723.1"/>
</dbReference>
<dbReference type="InParanoid" id="A0A3Q7JV53"/>
<reference evidence="2" key="2">
    <citation type="submission" date="2019-01" db="UniProtKB">
        <authorList>
            <consortium name="EnsemblPlants"/>
        </authorList>
    </citation>
    <scope>IDENTIFICATION</scope>
    <source>
        <strain evidence="2">cv. Heinz 1706</strain>
    </source>
</reference>
<dbReference type="Pfam" id="PF13960">
    <property type="entry name" value="DUF4218"/>
    <property type="match status" value="1"/>
</dbReference>
<name>A0A3Q7JV53_SOLLC</name>
<dbReference type="AlphaFoldDB" id="A0A3Q7JV53"/>
<dbReference type="PANTHER" id="PTHR48258:SF4">
    <property type="entry name" value="DUF4216 DOMAIN-CONTAINING PROTEIN"/>
    <property type="match status" value="1"/>
</dbReference>
<feature type="domain" description="DUF4218" evidence="1">
    <location>
        <begin position="13"/>
        <end position="65"/>
    </location>
</feature>
<proteinExistence type="predicted"/>
<evidence type="ECO:0000313" key="3">
    <source>
        <dbReference type="Proteomes" id="UP000004994"/>
    </source>
</evidence>
<dbReference type="EnsemblPlants" id="Solyc12g036723.1.1">
    <property type="protein sequence ID" value="Solyc12g036723.1.1"/>
    <property type="gene ID" value="Solyc12g036723.1"/>
</dbReference>
<organism evidence="2">
    <name type="scientific">Solanum lycopersicum</name>
    <name type="common">Tomato</name>
    <name type="synonym">Lycopersicon esculentum</name>
    <dbReference type="NCBI Taxonomy" id="4081"/>
    <lineage>
        <taxon>Eukaryota</taxon>
        <taxon>Viridiplantae</taxon>
        <taxon>Streptophyta</taxon>
        <taxon>Embryophyta</taxon>
        <taxon>Tracheophyta</taxon>
        <taxon>Spermatophyta</taxon>
        <taxon>Magnoliopsida</taxon>
        <taxon>eudicotyledons</taxon>
        <taxon>Gunneridae</taxon>
        <taxon>Pentapetalae</taxon>
        <taxon>asterids</taxon>
        <taxon>lamiids</taxon>
        <taxon>Solanales</taxon>
        <taxon>Solanaceae</taxon>
        <taxon>Solanoideae</taxon>
        <taxon>Solaneae</taxon>
        <taxon>Solanum</taxon>
        <taxon>Solanum subgen. Lycopersicon</taxon>
    </lineage>
</organism>
<reference evidence="2" key="1">
    <citation type="journal article" date="2012" name="Nature">
        <title>The tomato genome sequence provides insights into fleshy fruit evolution.</title>
        <authorList>
            <consortium name="Tomato Genome Consortium"/>
        </authorList>
    </citation>
    <scope>NUCLEOTIDE SEQUENCE [LARGE SCALE GENOMIC DNA]</scope>
    <source>
        <strain evidence="2">cv. Heinz 1706</strain>
    </source>
</reference>
<dbReference type="PANTHER" id="PTHR48258">
    <property type="entry name" value="DUF4218 DOMAIN-CONTAINING PROTEIN-RELATED"/>
    <property type="match status" value="1"/>
</dbReference>
<accession>A0A3Q7JV53</accession>